<dbReference type="EMBL" id="CP136890">
    <property type="protein sequence ID" value="WOK94530.1"/>
    <property type="molecule type" value="Genomic_DNA"/>
</dbReference>
<reference evidence="4 5" key="1">
    <citation type="submission" date="2023-10" db="EMBL/GenBank/DDBJ databases">
        <title>Chromosome-scale genome assembly provides insights into flower coloration mechanisms of Canna indica.</title>
        <authorList>
            <person name="Li C."/>
        </authorList>
    </citation>
    <scope>NUCLEOTIDE SEQUENCE [LARGE SCALE GENOMIC DNA]</scope>
    <source>
        <tissue evidence="4">Flower</tissue>
    </source>
</reference>
<dbReference type="PANTHER" id="PTHR47483:SF1">
    <property type="entry name" value="BETA-ARABINOFURANOSYLTRANSFERASE RAY1"/>
    <property type="match status" value="1"/>
</dbReference>
<keyword evidence="5" id="KW-1185">Reference proteome</keyword>
<feature type="domain" description="Nucleotide-diphospho-sugar transferase" evidence="3">
    <location>
        <begin position="512"/>
        <end position="732"/>
    </location>
</feature>
<accession>A0AAQ3Q0Y9</accession>
<dbReference type="PANTHER" id="PTHR47483">
    <property type="entry name" value="BETA-ARABINOFURANOSYLTRANSFERASE RAY1"/>
    <property type="match status" value="1"/>
</dbReference>
<keyword evidence="2" id="KW-1133">Transmembrane helix</keyword>
<sequence>MVFPIAAAEPANSTSSSSSSSKDATNGTLPLLSSASPNLRLRRRRRRLNFKEMPCLLAGFGCVCLLFFFLDASIYSALNELQRLLLDQKLNRQLLPSNGSLDWPEIVIFAAPRPFSNAKRNLADARQDMAVRSWLALSPDVSVVLFGQHPSIFAFASSLGPRVTVESAIDFTFTGTPFFHSMVARSKAFHSGISVLIDPETILLPDFLSILHYAQAIKKDWFLVSKPNCISNFPFQLVDTGKHWLDEDGNMLEAEKLQEHLIQKHNWSPCSERLLMAWNNGDVPLHAGTLPPFIYREGLHNEWLVNEVLASEFRLVFDCSLVLSSFFPESLGQWSNDFSIDADSADEIVWWYKGNYQLPALYGSLSFQQNNYYKNLIKIVKCYGECYLIDQGEDSIYSFHRLDEHANYSRDSRPSVRTKLQLFTTFLHSWTDNKWKSCMKSIDALDVSHQSSIMKLRGSVSEMPLTLSLPFSLEPLLGAVADKNKSVVLAVAGENYKDMLMNWVCRLRHLSIKNFLVCALDSEIYRFSILQGLPVFKDPLSPSNISFNDCHFGTKCFQRVTKVKSRIVLQILRLGYNVLMSDVDVYWFNNPLPFLMLFGTGTLVAQSDEYNETGPINLPRRLNSGFYFVHSDLTTIAAMEMVVNHASTSELSEQPSFYDVLCGEGGVNRVGDSKCQEPKTNLTVVFLDRNLFPNGAYKGLWETHDVRSSCTKLGCFILHNNWISSRKRKFERQVVSGLWEYDPSSRMCLQSWHHIK</sequence>
<protein>
    <recommendedName>
        <fullName evidence="3">Nucleotide-diphospho-sugar transferase domain-containing protein</fullName>
    </recommendedName>
</protein>
<dbReference type="Proteomes" id="UP001327560">
    <property type="component" value="Chromosome 1"/>
</dbReference>
<keyword evidence="2" id="KW-0472">Membrane</keyword>
<dbReference type="Pfam" id="PF03407">
    <property type="entry name" value="Nucleotid_trans"/>
    <property type="match status" value="1"/>
</dbReference>
<evidence type="ECO:0000256" key="2">
    <source>
        <dbReference type="SAM" id="Phobius"/>
    </source>
</evidence>
<evidence type="ECO:0000256" key="1">
    <source>
        <dbReference type="SAM" id="MobiDB-lite"/>
    </source>
</evidence>
<dbReference type="InterPro" id="IPR044575">
    <property type="entry name" value="RAY1-like"/>
</dbReference>
<name>A0AAQ3Q0Y9_9LILI</name>
<organism evidence="4 5">
    <name type="scientific">Canna indica</name>
    <name type="common">Indian-shot</name>
    <dbReference type="NCBI Taxonomy" id="4628"/>
    <lineage>
        <taxon>Eukaryota</taxon>
        <taxon>Viridiplantae</taxon>
        <taxon>Streptophyta</taxon>
        <taxon>Embryophyta</taxon>
        <taxon>Tracheophyta</taxon>
        <taxon>Spermatophyta</taxon>
        <taxon>Magnoliopsida</taxon>
        <taxon>Liliopsida</taxon>
        <taxon>Zingiberales</taxon>
        <taxon>Cannaceae</taxon>
        <taxon>Canna</taxon>
    </lineage>
</organism>
<gene>
    <name evidence="4" type="ORF">Cni_G03234</name>
</gene>
<keyword evidence="2" id="KW-0812">Transmembrane</keyword>
<dbReference type="GO" id="GO:0016757">
    <property type="term" value="F:glycosyltransferase activity"/>
    <property type="evidence" value="ECO:0007669"/>
    <property type="project" value="InterPro"/>
</dbReference>
<feature type="region of interest" description="Disordered" evidence="1">
    <location>
        <begin position="1"/>
        <end position="31"/>
    </location>
</feature>
<feature type="transmembrane region" description="Helical" evidence="2">
    <location>
        <begin position="53"/>
        <end position="78"/>
    </location>
</feature>
<evidence type="ECO:0000313" key="4">
    <source>
        <dbReference type="EMBL" id="WOK94530.1"/>
    </source>
</evidence>
<proteinExistence type="predicted"/>
<dbReference type="AlphaFoldDB" id="A0AAQ3Q0Y9"/>
<evidence type="ECO:0000259" key="3">
    <source>
        <dbReference type="Pfam" id="PF03407"/>
    </source>
</evidence>
<evidence type="ECO:0000313" key="5">
    <source>
        <dbReference type="Proteomes" id="UP001327560"/>
    </source>
</evidence>
<dbReference type="InterPro" id="IPR005069">
    <property type="entry name" value="Nucl-diP-sugar_transferase"/>
</dbReference>